<dbReference type="Pfam" id="PF01161">
    <property type="entry name" value="PBP"/>
    <property type="match status" value="1"/>
</dbReference>
<dbReference type="Proteomes" id="UP000759131">
    <property type="component" value="Unassembled WGS sequence"/>
</dbReference>
<organism evidence="2">
    <name type="scientific">Medioppia subpectinata</name>
    <dbReference type="NCBI Taxonomy" id="1979941"/>
    <lineage>
        <taxon>Eukaryota</taxon>
        <taxon>Metazoa</taxon>
        <taxon>Ecdysozoa</taxon>
        <taxon>Arthropoda</taxon>
        <taxon>Chelicerata</taxon>
        <taxon>Arachnida</taxon>
        <taxon>Acari</taxon>
        <taxon>Acariformes</taxon>
        <taxon>Sarcoptiformes</taxon>
        <taxon>Oribatida</taxon>
        <taxon>Brachypylina</taxon>
        <taxon>Oppioidea</taxon>
        <taxon>Oppiidae</taxon>
        <taxon>Medioppia</taxon>
    </lineage>
</organism>
<gene>
    <name evidence="2" type="ORF">OSB1V03_LOCUS16785</name>
</gene>
<keyword evidence="3" id="KW-1185">Reference proteome</keyword>
<sequence length="270" mass="30136">VRYPSGVEVNLGNELTPKSVKNEPVVDWPVVEGAYYTLVMTDPDVPSRVSPTADAQVKHWLIVNIPENQVSSGESLAVYRGSGPPLGSGLHRYVFLVYKQLKPIVHSETILPTPGREGRTGFKVRDFAQKYKLGEPIAANFFVAQYDDYVGLRNARAKSGAKPTVAPTTRAAPIETTPTTTTPPPEPVIEQQMEIEEEVMTDSPPPTERPTRTRTRSPMKGNRRSQLRDWTWTGSDWARKVAKKPKFPQMICMNYDTYKSIQSVLGLPKN</sequence>
<proteinExistence type="predicted"/>
<dbReference type="InterPro" id="IPR008914">
    <property type="entry name" value="PEBP"/>
</dbReference>
<dbReference type="InterPro" id="IPR035810">
    <property type="entry name" value="PEBP_euk"/>
</dbReference>
<feature type="compositionally biased region" description="Basic residues" evidence="1">
    <location>
        <begin position="212"/>
        <end position="225"/>
    </location>
</feature>
<evidence type="ECO:0008006" key="4">
    <source>
        <dbReference type="Google" id="ProtNLM"/>
    </source>
</evidence>
<dbReference type="SUPFAM" id="SSF49777">
    <property type="entry name" value="PEBP-like"/>
    <property type="match status" value="1"/>
</dbReference>
<evidence type="ECO:0000313" key="3">
    <source>
        <dbReference type="Proteomes" id="UP000759131"/>
    </source>
</evidence>
<feature type="non-terminal residue" evidence="2">
    <location>
        <position position="1"/>
    </location>
</feature>
<dbReference type="PANTHER" id="PTHR11362">
    <property type="entry name" value="PHOSPHATIDYLETHANOLAMINE-BINDING PROTEIN"/>
    <property type="match status" value="1"/>
</dbReference>
<evidence type="ECO:0000313" key="2">
    <source>
        <dbReference type="EMBL" id="CAD7636914.1"/>
    </source>
</evidence>
<dbReference type="OrthoDB" id="2506647at2759"/>
<dbReference type="PANTHER" id="PTHR11362:SF82">
    <property type="entry name" value="PHOSPHATIDYLETHANOLAMINE-BINDING PROTEIN 4"/>
    <property type="match status" value="1"/>
</dbReference>
<dbReference type="AlphaFoldDB" id="A0A7R9LA60"/>
<dbReference type="CDD" id="cd00866">
    <property type="entry name" value="PEBP_euk"/>
    <property type="match status" value="1"/>
</dbReference>
<name>A0A7R9LA60_9ACAR</name>
<protein>
    <recommendedName>
        <fullName evidence="4">Phosphatidylethanolamine-binding protein</fullName>
    </recommendedName>
</protein>
<dbReference type="Gene3D" id="3.90.280.10">
    <property type="entry name" value="PEBP-like"/>
    <property type="match status" value="1"/>
</dbReference>
<reference evidence="2" key="1">
    <citation type="submission" date="2020-11" db="EMBL/GenBank/DDBJ databases">
        <authorList>
            <person name="Tran Van P."/>
        </authorList>
    </citation>
    <scope>NUCLEOTIDE SEQUENCE</scope>
</reference>
<evidence type="ECO:0000256" key="1">
    <source>
        <dbReference type="SAM" id="MobiDB-lite"/>
    </source>
</evidence>
<dbReference type="EMBL" id="OC873726">
    <property type="protein sequence ID" value="CAD7636914.1"/>
    <property type="molecule type" value="Genomic_DNA"/>
</dbReference>
<feature type="region of interest" description="Disordered" evidence="1">
    <location>
        <begin position="197"/>
        <end position="226"/>
    </location>
</feature>
<dbReference type="EMBL" id="CAJPIZ010019151">
    <property type="protein sequence ID" value="CAG2116830.1"/>
    <property type="molecule type" value="Genomic_DNA"/>
</dbReference>
<accession>A0A7R9LA60</accession>
<dbReference type="InterPro" id="IPR036610">
    <property type="entry name" value="PEBP-like_sf"/>
</dbReference>